<dbReference type="Gene3D" id="1.25.40.10">
    <property type="entry name" value="Tetratricopeptide repeat domain"/>
    <property type="match status" value="3"/>
</dbReference>
<feature type="region of interest" description="Disordered" evidence="2">
    <location>
        <begin position="1"/>
        <end position="202"/>
    </location>
</feature>
<feature type="compositionally biased region" description="Polar residues" evidence="2">
    <location>
        <begin position="532"/>
        <end position="541"/>
    </location>
</feature>
<feature type="domain" description="Putative zinc-finger" evidence="3">
    <location>
        <begin position="1178"/>
        <end position="1198"/>
    </location>
</feature>
<dbReference type="Ensembl" id="ENSLOCT00000020058.1">
    <property type="protein sequence ID" value="ENSLOCP00000020025.1"/>
    <property type="gene ID" value="ENSLOCG00000016238.1"/>
</dbReference>
<dbReference type="Pfam" id="PF10650">
    <property type="entry name" value="zf-C3H1"/>
    <property type="match status" value="1"/>
</dbReference>
<dbReference type="PANTHER" id="PTHR21563">
    <property type="entry name" value="ZINC FINGER C3H1 DOMAIN-CONTAINING PROTEIN"/>
    <property type="match status" value="1"/>
</dbReference>
<sequence>MELSSSVRSPREEGELEDGEISDDDTDERQFVRRDKRPSSSCNSSAGRFARKPKPGPRTLPPPPMGGPGLDFRMKMPFNRGPHPHPPNLTGHRQQSGAGVPDRSLSAQHCDSGPRSSFWERSHTALGRLRYRRPNDGRGDWGRGGWGEGVGGRGTGRPPPCRLGFAGAPIRKESPPRKPKLFGRPQVRKPIHNTAKTENGIEESFEDLLLKYKQIQHELECIRKEERMALSSKDPSPQKEVEGAPSVDQAVSGTVSIQKEAAIKESPPPEKPEIKVFQAFNLKPLRQKLLTPMERDEMNKKNTKEAEKSENAEISPLEPSDTIKDKEDEEELDLNNSYQSSKESDDLPYTESKDDDDELSELQLRLLALQSASKKWQQKEQQVLKESKEKLTKAKQTQEKGKAAAKTHPVKKNIIPGSAAKQAWRKQQVRTWKLQQQKEQEKPLHEEGEEQRHAEEEERRKREDEIRKIRDLSNQDEQYNRFMKLVGGKRRSRSKSLDTEHRKSLNKQGTDTSGNLYQYDNYDEVAMDTDSETNSPASSPAHNPFLAEEPSCFLQVPQFPVDVPPHTMLFHTLNQRYLDPPALSPSDPEPPLPPLPPDEPEQPPKPPFADEEEEEEMLLREELLKSLASKRAVKSEETSSNSGPPSPPMNITVQVMPRNNLSTVSMNMGCQPRQLSTKFVRGPPAPRPLLVLPRHKAVVVQLNDSDDSESEGEALAAESLVFGGLESMIKEARRTVEASKPKAPSGPEKENNPLKTPETLPDVKKFEYRLLKEEIASREKQKLLSFDRSRGIPSPANCDVELDIVGRGTEADLQILEAENKLKKHKNLLLKDELLLKHLLQQELKKKESLRASETKMVKLKEQLLATEKIVHANKTLLKKLQEQIHRVQHRVSLKKHQAVKLEKDLAQAKVFASHGGMKRKNETTYLSPSKMLRLDSSPSRSPGKQFAEMIAREKKRLQQLESEYALKIQKLKEAQALRNRELQEVAASVEEGPPSFTLPQPSLHDLTQDKLTLDSEENEAEDEELSPSIRERRRSFRESGAFTKPNLKHTEAAPSKESLSKPSKKTVDEPELFCGLKIEDLQKHYKESESLTELIEGSTSQMLASTGKPLCSKKFTLDLDVTSQTSRVELTPCPFGPYHSPLLVFKSYRFSPYFRTKEKLSLSSITYSNIIEPKKFFCRFDLTGTCNDDECQWQHMRNCTLTGKQLFQDIVSYNLTLIGCSETSTKEEISIATEKYINKLFGMNKDRMGTDQMAVLLVSKVNESKGHIPPYTTCKDIRKWRPQQLTKAEPETGSNSSDEDEENAGSVKYEHRSESSWGNSSALDACVTPDDVRYFTSETDDISNLEASVLESSRDVQLWIKLAYKYLSQKDSSSSECLDSALNTLARALEHNRENPEVWCHYLSLFSKRGTKEEVQEMCETAVEYAPDYQVWWKFLNLESSFDGKDYVCGRIMQYLLGTAGGDKSELVSFQLLESLLYRVQLSLFTGRHQNALALLQNALKSTSDEKSIAEHLTRSDRCLAWLAYIHLAEFNSLPSSLYDPANSNLSRIVSREFFFIPWQSPKDVKTDPDMLLALFEDAVCQCTDESSSLEERITDCLPLYRNMILLNQLLGRWEAAVRLCETLLESCASCCELLESLAELYIQKEETEKAFEVWLGALRNSPHNGKIFYNACRLLVLQEKSHTIAPLFQEFVMSFCETAASEQHPVNVLRHLLNIPVQNNFRAPCIKQEVGNSLNKQIPFMWLIYCLWQSVHANVGEAVDAFERALGTVMQHDVVQRLWLDYLLFTSSRLIGSKFKNRDFKMFTDLVHRCLVTVPTRFTVPFSSADYWTNFQFHNKVISFYLDCLPQSQQSSALERLRYIMPTNTELALRLLRQEWRDGNIQHLKLQARMLTTSIPNCLANWKIAIAVENELKGRAEVCHLYRQALLKLPLCATLWKDRLLYEAAEGGKTDKLRKLVDKCQEMGVSLDEPLNLGSNRTEGKDH</sequence>
<feature type="compositionally biased region" description="Basic and acidic residues" evidence="2">
    <location>
        <begin position="261"/>
        <end position="274"/>
    </location>
</feature>
<dbReference type="InterPro" id="IPR019607">
    <property type="entry name" value="Putative_zinc-finger_domain"/>
</dbReference>
<dbReference type="InterPro" id="IPR039278">
    <property type="entry name" value="Red1"/>
</dbReference>
<feature type="compositionally biased region" description="Basic and acidic residues" evidence="2">
    <location>
        <begin position="293"/>
        <end position="311"/>
    </location>
</feature>
<dbReference type="GeneTree" id="ENSGT00390000001116"/>
<dbReference type="KEGG" id="loc:102694422"/>
<reference evidence="5" key="1">
    <citation type="submission" date="2011-12" db="EMBL/GenBank/DDBJ databases">
        <title>The Draft Genome of Lepisosteus oculatus.</title>
        <authorList>
            <consortium name="The Broad Institute Genome Assembly &amp; Analysis Group"/>
            <consortium name="Computational R&amp;D Group"/>
            <consortium name="and Sequencing Platform"/>
            <person name="Di Palma F."/>
            <person name="Alfoldi J."/>
            <person name="Johnson J."/>
            <person name="Berlin A."/>
            <person name="Gnerre S."/>
            <person name="Jaffe D."/>
            <person name="MacCallum I."/>
            <person name="Young S."/>
            <person name="Walker B.J."/>
            <person name="Lander E.S."/>
            <person name="Lindblad-Toh K."/>
        </authorList>
    </citation>
    <scope>NUCLEOTIDE SEQUENCE [LARGE SCALE GENOMIC DNA]</scope>
</reference>
<dbReference type="SUPFAM" id="SSF48452">
    <property type="entry name" value="TPR-like"/>
    <property type="match status" value="1"/>
</dbReference>
<dbReference type="STRING" id="7918.ENSLOCP00000020025"/>
<feature type="compositionally biased region" description="Basic and acidic residues" evidence="2">
    <location>
        <begin position="382"/>
        <end position="402"/>
    </location>
</feature>
<feature type="region of interest" description="Disordered" evidence="2">
    <location>
        <begin position="920"/>
        <end position="946"/>
    </location>
</feature>
<proteinExistence type="predicted"/>
<evidence type="ECO:0000256" key="2">
    <source>
        <dbReference type="SAM" id="MobiDB-lite"/>
    </source>
</evidence>
<dbReference type="SMART" id="SM00386">
    <property type="entry name" value="HAT"/>
    <property type="match status" value="5"/>
</dbReference>
<dbReference type="Bgee" id="ENSLOCG00000016238">
    <property type="expression patterns" value="Expressed in camera-type eye and 13 other cell types or tissues"/>
</dbReference>
<feature type="compositionally biased region" description="Pro residues" evidence="2">
    <location>
        <begin position="56"/>
        <end position="66"/>
    </location>
</feature>
<keyword evidence="5" id="KW-1185">Reference proteome</keyword>
<dbReference type="OrthoDB" id="1922977at2759"/>
<feature type="compositionally biased region" description="Polar residues" evidence="2">
    <location>
        <begin position="506"/>
        <end position="518"/>
    </location>
</feature>
<feature type="compositionally biased region" description="Gly residues" evidence="2">
    <location>
        <begin position="142"/>
        <end position="155"/>
    </location>
</feature>
<name>W5NHB6_LEPOC</name>
<protein>
    <submittedName>
        <fullName evidence="4">Zinc finger C3H1-type containing</fullName>
    </submittedName>
</protein>
<feature type="region of interest" description="Disordered" evidence="2">
    <location>
        <begin position="734"/>
        <end position="759"/>
    </location>
</feature>
<evidence type="ECO:0000259" key="3">
    <source>
        <dbReference type="Pfam" id="PF10650"/>
    </source>
</evidence>
<feature type="repeat" description="TPR" evidence="1">
    <location>
        <begin position="1633"/>
        <end position="1666"/>
    </location>
</feature>
<dbReference type="OMA" id="CKENFDD"/>
<dbReference type="EMBL" id="AHAT01008848">
    <property type="status" value="NOT_ANNOTATED_CDS"/>
    <property type="molecule type" value="Genomic_DNA"/>
</dbReference>
<keyword evidence="1" id="KW-0802">TPR repeat</keyword>
<feature type="region of interest" description="Disordered" evidence="2">
    <location>
        <begin position="578"/>
        <end position="652"/>
    </location>
</feature>
<dbReference type="InParanoid" id="W5NHB6"/>
<feature type="compositionally biased region" description="Acidic residues" evidence="2">
    <location>
        <begin position="521"/>
        <end position="531"/>
    </location>
</feature>
<dbReference type="Proteomes" id="UP000018468">
    <property type="component" value="Linkage group LG8"/>
</dbReference>
<feature type="region of interest" description="Disordered" evidence="2">
    <location>
        <begin position="1286"/>
        <end position="1314"/>
    </location>
</feature>
<evidence type="ECO:0000256" key="1">
    <source>
        <dbReference type="PROSITE-ProRule" id="PRU00339"/>
    </source>
</evidence>
<dbReference type="eggNOG" id="KOG4839">
    <property type="taxonomic scope" value="Eukaryota"/>
</dbReference>
<dbReference type="RefSeq" id="XP_015208346.1">
    <property type="nucleotide sequence ID" value="XM_015352860.1"/>
</dbReference>
<evidence type="ECO:0000313" key="5">
    <source>
        <dbReference type="Proteomes" id="UP000018468"/>
    </source>
</evidence>
<organism evidence="4 5">
    <name type="scientific">Lepisosteus oculatus</name>
    <name type="common">Spotted gar</name>
    <dbReference type="NCBI Taxonomy" id="7918"/>
    <lineage>
        <taxon>Eukaryota</taxon>
        <taxon>Metazoa</taxon>
        <taxon>Chordata</taxon>
        <taxon>Craniata</taxon>
        <taxon>Vertebrata</taxon>
        <taxon>Euteleostomi</taxon>
        <taxon>Actinopterygii</taxon>
        <taxon>Neopterygii</taxon>
        <taxon>Holostei</taxon>
        <taxon>Semionotiformes</taxon>
        <taxon>Lepisosteidae</taxon>
        <taxon>Lepisosteus</taxon>
    </lineage>
</organism>
<reference evidence="4" key="2">
    <citation type="submission" date="2025-08" db="UniProtKB">
        <authorList>
            <consortium name="Ensembl"/>
        </authorList>
    </citation>
    <scope>IDENTIFICATION</scope>
</reference>
<dbReference type="PANTHER" id="PTHR21563:SF3">
    <property type="entry name" value="ZINC FINGER C3H1 DOMAIN-CONTAINING PROTEIN"/>
    <property type="match status" value="1"/>
</dbReference>
<feature type="region of interest" description="Disordered" evidence="2">
    <location>
        <begin position="1038"/>
        <end position="1067"/>
    </location>
</feature>
<dbReference type="PROSITE" id="PS50005">
    <property type="entry name" value="TPR"/>
    <property type="match status" value="1"/>
</dbReference>
<dbReference type="GO" id="GO:0006396">
    <property type="term" value="P:RNA processing"/>
    <property type="evidence" value="ECO:0007669"/>
    <property type="project" value="InterPro"/>
</dbReference>
<reference evidence="4" key="3">
    <citation type="submission" date="2025-09" db="UniProtKB">
        <authorList>
            <consortium name="Ensembl"/>
        </authorList>
    </citation>
    <scope>IDENTIFICATION</scope>
</reference>
<dbReference type="InterPro" id="IPR003107">
    <property type="entry name" value="HAT"/>
</dbReference>
<feature type="region of interest" description="Disordered" evidence="2">
    <location>
        <begin position="375"/>
        <end position="545"/>
    </location>
</feature>
<feature type="compositionally biased region" description="Basic residues" evidence="2">
    <location>
        <begin position="177"/>
        <end position="191"/>
    </location>
</feature>
<feature type="region of interest" description="Disordered" evidence="2">
    <location>
        <begin position="986"/>
        <end position="1005"/>
    </location>
</feature>
<dbReference type="InterPro" id="IPR019734">
    <property type="entry name" value="TPR_rpt"/>
</dbReference>
<feature type="compositionally biased region" description="Pro residues" evidence="2">
    <location>
        <begin position="587"/>
        <end position="607"/>
    </location>
</feature>
<accession>W5NHB6</accession>
<dbReference type="CTD" id="196441"/>
<dbReference type="GO" id="GO:0005634">
    <property type="term" value="C:nucleus"/>
    <property type="evidence" value="ECO:0000318"/>
    <property type="project" value="GO_Central"/>
</dbReference>
<dbReference type="GeneID" id="102694422"/>
<dbReference type="InterPro" id="IPR011990">
    <property type="entry name" value="TPR-like_helical_dom_sf"/>
</dbReference>
<feature type="region of interest" description="Disordered" evidence="2">
    <location>
        <begin position="226"/>
        <end position="358"/>
    </location>
</feature>
<feature type="compositionally biased region" description="Acidic residues" evidence="2">
    <location>
        <begin position="14"/>
        <end position="27"/>
    </location>
</feature>
<feature type="compositionally biased region" description="Basic and acidic residues" evidence="2">
    <location>
        <begin position="436"/>
        <end position="473"/>
    </location>
</feature>
<evidence type="ECO:0000313" key="4">
    <source>
        <dbReference type="Ensembl" id="ENSLOCP00000020025.1"/>
    </source>
</evidence>